<protein>
    <submittedName>
        <fullName evidence="1">Uncharacterized protein</fullName>
    </submittedName>
</protein>
<dbReference type="RefSeq" id="WP_309757444.1">
    <property type="nucleotide sequence ID" value="NZ_JAVJAF010000001.1"/>
</dbReference>
<name>A0AAJ2EZ69_9PSED</name>
<sequence length="458" mass="52790">MRKNANEREHKKSFMKWMVESIGETEWNERRKNFKKKIQAAEETIDLSRPIEDQLFKIPENDIDWYIFAAELAWDVPQSDSAYSSRRVYPYIMAIGAQAERLRKVKGVESVLRKMLGNKSSPENQLFELLTAAHYLKNGYEVEFIPENSIVWPDGQKRSPDLLVKKKFQMYVECKRAAKQTKYSQEEEDHWKKLWSILSTHLLNCASWNIADITFHADIRTTTGDDLKLAVNDALKNDGLFFQSKAFSLKLFPINREGIISHYEANSVRADCPVQEHLVFGNINSNEKRNIATIAGSIRRIGEKEDVLNILIDDVESCVGGQWRCNSRESIEKRSKHFKGLIASAVAQLPPWLPGVVHVMYETTEGIDVELDRYNKHIEQLSAFDAGGKKILAFLLHGIGYYPRANDYQWAETVQYFSPIPNIMKLLYVDRLMLGDNSTQSFENTTHWDQDRMGIAGK</sequence>
<accession>A0AAJ2EZ69</accession>
<dbReference type="AlphaFoldDB" id="A0AAJ2EZ69"/>
<evidence type="ECO:0000313" key="1">
    <source>
        <dbReference type="EMBL" id="MDR6234045.1"/>
    </source>
</evidence>
<dbReference type="EMBL" id="JAVJAF010000001">
    <property type="protein sequence ID" value="MDR6234045.1"/>
    <property type="molecule type" value="Genomic_DNA"/>
</dbReference>
<reference evidence="1" key="1">
    <citation type="submission" date="2023-08" db="EMBL/GenBank/DDBJ databases">
        <title>Functional and genomic diversity of the sorghum phyllosphere microbiome.</title>
        <authorList>
            <person name="Shade A."/>
        </authorList>
    </citation>
    <scope>NUCLEOTIDE SEQUENCE</scope>
    <source>
        <strain evidence="1">SORGH_AS_0201</strain>
    </source>
</reference>
<evidence type="ECO:0000313" key="2">
    <source>
        <dbReference type="Proteomes" id="UP001268036"/>
    </source>
</evidence>
<comment type="caution">
    <text evidence="1">The sequence shown here is derived from an EMBL/GenBank/DDBJ whole genome shotgun (WGS) entry which is preliminary data.</text>
</comment>
<dbReference type="Proteomes" id="UP001268036">
    <property type="component" value="Unassembled WGS sequence"/>
</dbReference>
<gene>
    <name evidence="1" type="ORF">QE440_001786</name>
</gene>
<proteinExistence type="predicted"/>
<organism evidence="1 2">
    <name type="scientific">Pseudomonas oryzihabitans</name>
    <dbReference type="NCBI Taxonomy" id="47885"/>
    <lineage>
        <taxon>Bacteria</taxon>
        <taxon>Pseudomonadati</taxon>
        <taxon>Pseudomonadota</taxon>
        <taxon>Gammaproteobacteria</taxon>
        <taxon>Pseudomonadales</taxon>
        <taxon>Pseudomonadaceae</taxon>
        <taxon>Pseudomonas</taxon>
    </lineage>
</organism>